<evidence type="ECO:0000256" key="6">
    <source>
        <dbReference type="ARBA" id="ARBA00022800"/>
    </source>
</evidence>
<evidence type="ECO:0000256" key="7">
    <source>
        <dbReference type="ARBA" id="ARBA00023134"/>
    </source>
</evidence>
<keyword evidence="7" id="KW-0342">GTP-binding</keyword>
<evidence type="ECO:0000313" key="11">
    <source>
        <dbReference type="Proteomes" id="UP001482154"/>
    </source>
</evidence>
<dbReference type="Pfam" id="PF01139">
    <property type="entry name" value="RtcB"/>
    <property type="match status" value="2"/>
</dbReference>
<keyword evidence="4" id="KW-0479">Metal-binding</keyword>
<dbReference type="RefSeq" id="WP_349111272.1">
    <property type="nucleotide sequence ID" value="NZ_JBBNIN010000022.1"/>
</dbReference>
<keyword evidence="3" id="KW-0436">Ligase</keyword>
<keyword evidence="6" id="KW-0692">RNA repair</keyword>
<evidence type="ECO:0000256" key="1">
    <source>
        <dbReference type="ARBA" id="ARBA00001936"/>
    </source>
</evidence>
<gene>
    <name evidence="10" type="ORF">AAAU51_12005</name>
</gene>
<keyword evidence="11" id="KW-1185">Reference proteome</keyword>
<protein>
    <recommendedName>
        <fullName evidence="2">3'-phosphate/5'-hydroxy nucleic acid ligase</fullName>
        <ecNumber evidence="2">6.5.1.8</ecNumber>
    </recommendedName>
</protein>
<dbReference type="Gene3D" id="3.90.1860.10">
    <property type="entry name" value="tRNA-splicing ligase RtcB"/>
    <property type="match status" value="1"/>
</dbReference>
<dbReference type="InterPro" id="IPR001233">
    <property type="entry name" value="RtcB"/>
</dbReference>
<dbReference type="PANTHER" id="PTHR43749">
    <property type="entry name" value="RNA-SPLICING LIGASE RTCB"/>
    <property type="match status" value="1"/>
</dbReference>
<proteinExistence type="predicted"/>
<evidence type="ECO:0000256" key="9">
    <source>
        <dbReference type="ARBA" id="ARBA00047746"/>
    </source>
</evidence>
<dbReference type="EMBL" id="JBBNIN010000022">
    <property type="protein sequence ID" value="MEQ2711888.1"/>
    <property type="molecule type" value="Genomic_DNA"/>
</dbReference>
<keyword evidence="8" id="KW-0464">Manganese</keyword>
<dbReference type="InterPro" id="IPR052915">
    <property type="entry name" value="RtcB-like"/>
</dbReference>
<sequence>MLEIKGKVNTAICYAKVIEEEAIEQIRTMCDYELTRNSKIRIMPDVHAGAGCTIGTTMTVIDKACPNVVGVDIGCGMYTVKLKEKELDFEKIDEACHYIPSGKNVWEGREERLNLEQLRCRRNLNNTKRLERSLGTLGGGNHFIEIDQASDGTYYLVIHSGSRNLGKQVAEYYQQLAVDLHMGKEEYFAQRDEIIKTYKASGRRKEIQEALKELKKSYKTKVLSIPEDLCWLYGEFLEDYLHDVEICQSFAKRNREKMAEIILERTGMTAEESFHTIHNYIDTEEMILRKGAIAAHKGEKVLIPVNMRDGSILAIGKGNKEWNDSAPHGAGRLMSRTKAKDQLDMQAYKESMKGIYTTSVNEQTLDEAPMAYKSLEDIIDVVRESVDVVEVMKPVFNFKAS</sequence>
<evidence type="ECO:0000256" key="5">
    <source>
        <dbReference type="ARBA" id="ARBA00022741"/>
    </source>
</evidence>
<reference evidence="10 11" key="1">
    <citation type="submission" date="2024-04" db="EMBL/GenBank/DDBJ databases">
        <title>Human intestinal bacterial collection.</title>
        <authorList>
            <person name="Pauvert C."/>
            <person name="Hitch T.C.A."/>
            <person name="Clavel T."/>
        </authorList>
    </citation>
    <scope>NUCLEOTIDE SEQUENCE [LARGE SCALE GENOMIC DNA]</scope>
    <source>
        <strain evidence="10 11">CLA-AA-H249</strain>
    </source>
</reference>
<evidence type="ECO:0000256" key="4">
    <source>
        <dbReference type="ARBA" id="ARBA00022723"/>
    </source>
</evidence>
<accession>A0ABV1IY83</accession>
<dbReference type="PANTHER" id="PTHR43749:SF2">
    <property type="entry name" value="RNA-SPLICING LIGASE RTCB"/>
    <property type="match status" value="1"/>
</dbReference>
<organism evidence="10 11">
    <name type="scientific">Anaerostipes amylophilus</name>
    <dbReference type="NCBI Taxonomy" id="2981779"/>
    <lineage>
        <taxon>Bacteria</taxon>
        <taxon>Bacillati</taxon>
        <taxon>Bacillota</taxon>
        <taxon>Clostridia</taxon>
        <taxon>Lachnospirales</taxon>
        <taxon>Lachnospiraceae</taxon>
        <taxon>Anaerostipes</taxon>
    </lineage>
</organism>
<keyword evidence="5" id="KW-0547">Nucleotide-binding</keyword>
<comment type="cofactor">
    <cofactor evidence="1">
        <name>Mn(2+)</name>
        <dbReference type="ChEBI" id="CHEBI:29035"/>
    </cofactor>
</comment>
<dbReference type="SUPFAM" id="SSF103365">
    <property type="entry name" value="Hypothetical protein PH1602"/>
    <property type="match status" value="1"/>
</dbReference>
<dbReference type="EC" id="6.5.1.8" evidence="2"/>
<evidence type="ECO:0000256" key="8">
    <source>
        <dbReference type="ARBA" id="ARBA00023211"/>
    </source>
</evidence>
<name>A0ABV1IY83_9FIRM</name>
<evidence type="ECO:0000313" key="10">
    <source>
        <dbReference type="EMBL" id="MEQ2711888.1"/>
    </source>
</evidence>
<dbReference type="InterPro" id="IPR036025">
    <property type="entry name" value="RtcB-like_sf"/>
</dbReference>
<comment type="caution">
    <text evidence="10">The sequence shown here is derived from an EMBL/GenBank/DDBJ whole genome shotgun (WGS) entry which is preliminary data.</text>
</comment>
<dbReference type="Proteomes" id="UP001482154">
    <property type="component" value="Unassembled WGS sequence"/>
</dbReference>
<evidence type="ECO:0000256" key="3">
    <source>
        <dbReference type="ARBA" id="ARBA00022598"/>
    </source>
</evidence>
<evidence type="ECO:0000256" key="2">
    <source>
        <dbReference type="ARBA" id="ARBA00012726"/>
    </source>
</evidence>
<comment type="catalytic activity">
    <reaction evidence="9">
        <text>a 3'-end 3'-phospho-ribonucleotide-RNA + a 5'-end dephospho-ribonucleoside-RNA + GTP = a ribonucleotidyl-ribonucleotide-RNA + GMP + diphosphate</text>
        <dbReference type="Rhea" id="RHEA:68076"/>
        <dbReference type="Rhea" id="RHEA-COMP:10463"/>
        <dbReference type="Rhea" id="RHEA-COMP:13936"/>
        <dbReference type="Rhea" id="RHEA-COMP:17355"/>
        <dbReference type="ChEBI" id="CHEBI:33019"/>
        <dbReference type="ChEBI" id="CHEBI:37565"/>
        <dbReference type="ChEBI" id="CHEBI:58115"/>
        <dbReference type="ChEBI" id="CHEBI:83062"/>
        <dbReference type="ChEBI" id="CHEBI:138284"/>
        <dbReference type="ChEBI" id="CHEBI:173118"/>
        <dbReference type="EC" id="6.5.1.8"/>
    </reaction>
</comment>